<dbReference type="EMBL" id="JAGPXE010000007">
    <property type="protein sequence ID" value="MBQ0925870.1"/>
    <property type="molecule type" value="Genomic_DNA"/>
</dbReference>
<name>A0ABS5DHV2_9PSEU</name>
<accession>A0ABS5DHV2</accession>
<dbReference type="Proteomes" id="UP000674084">
    <property type="component" value="Unassembled WGS sequence"/>
</dbReference>
<dbReference type="RefSeq" id="WP_210971106.1">
    <property type="nucleotide sequence ID" value="NZ_JAGPXE010000007.1"/>
</dbReference>
<comment type="caution">
    <text evidence="1">The sequence shown here is derived from an EMBL/GenBank/DDBJ whole genome shotgun (WGS) entry which is preliminary data.</text>
</comment>
<proteinExistence type="predicted"/>
<sequence length="141" mass="16015">MSRQQRPGRTNRLPTSVTLARQHSRRAHRYRIFAITCPFHGNAGWRWLRDNDPDGWAEAVEFDKAIRDGYPHATTQGQQLRGQYFLHRSCRPLGEVDLDPPALGKRHLRLVSTKAVEEDDPDGCSPWSCRSGAPVTVERAA</sequence>
<organism evidence="1 2">
    <name type="scientific">Saccharopolyspora endophytica</name>
    <dbReference type="NCBI Taxonomy" id="543886"/>
    <lineage>
        <taxon>Bacteria</taxon>
        <taxon>Bacillati</taxon>
        <taxon>Actinomycetota</taxon>
        <taxon>Actinomycetes</taxon>
        <taxon>Pseudonocardiales</taxon>
        <taxon>Pseudonocardiaceae</taxon>
        <taxon>Saccharopolyspora</taxon>
    </lineage>
</organism>
<evidence type="ECO:0000313" key="1">
    <source>
        <dbReference type="EMBL" id="MBQ0925870.1"/>
    </source>
</evidence>
<reference evidence="1 2" key="1">
    <citation type="submission" date="2021-04" db="EMBL/GenBank/DDBJ databases">
        <title>Whole-genome sequencing of Saccharopolyspora endophytica KCTC 19397.</title>
        <authorList>
            <person name="Ay H."/>
            <person name="Saygin H."/>
            <person name="Sahin N."/>
        </authorList>
    </citation>
    <scope>NUCLEOTIDE SEQUENCE [LARGE SCALE GENOMIC DNA]</scope>
    <source>
        <strain evidence="1 2">KCTC 19397</strain>
    </source>
</reference>
<evidence type="ECO:0000313" key="2">
    <source>
        <dbReference type="Proteomes" id="UP000674084"/>
    </source>
</evidence>
<gene>
    <name evidence="1" type="ORF">KBO27_18095</name>
</gene>
<keyword evidence="2" id="KW-1185">Reference proteome</keyword>
<protein>
    <submittedName>
        <fullName evidence="1">Uncharacterized protein</fullName>
    </submittedName>
</protein>